<feature type="region of interest" description="Disordered" evidence="1">
    <location>
        <begin position="89"/>
        <end position="124"/>
    </location>
</feature>
<reference evidence="3" key="1">
    <citation type="submission" date="2025-08" db="UniProtKB">
        <authorList>
            <consortium name="RefSeq"/>
        </authorList>
    </citation>
    <scope>IDENTIFICATION</scope>
    <source>
        <tissue evidence="3">Brain</tissue>
    </source>
</reference>
<evidence type="ECO:0000256" key="1">
    <source>
        <dbReference type="SAM" id="MobiDB-lite"/>
    </source>
</evidence>
<organism evidence="2 3">
    <name type="scientific">Lates calcarifer</name>
    <name type="common">Barramundi</name>
    <name type="synonym">Holocentrus calcarifer</name>
    <dbReference type="NCBI Taxonomy" id="8187"/>
    <lineage>
        <taxon>Eukaryota</taxon>
        <taxon>Metazoa</taxon>
        <taxon>Chordata</taxon>
        <taxon>Craniata</taxon>
        <taxon>Vertebrata</taxon>
        <taxon>Euteleostomi</taxon>
        <taxon>Actinopterygii</taxon>
        <taxon>Neopterygii</taxon>
        <taxon>Teleostei</taxon>
        <taxon>Neoteleostei</taxon>
        <taxon>Acanthomorphata</taxon>
        <taxon>Carangaria</taxon>
        <taxon>Carangaria incertae sedis</taxon>
        <taxon>Centropomidae</taxon>
        <taxon>Lates</taxon>
    </lineage>
</organism>
<feature type="compositionally biased region" description="Basic and acidic residues" evidence="1">
    <location>
        <begin position="97"/>
        <end position="107"/>
    </location>
</feature>
<accession>A0AAJ8BCI1</accession>
<proteinExistence type="predicted"/>
<dbReference type="RefSeq" id="XP_050930497.1">
    <property type="nucleotide sequence ID" value="XM_051074540.1"/>
</dbReference>
<gene>
    <name evidence="3" type="primary">LOC127143106</name>
</gene>
<dbReference type="Proteomes" id="UP000694890">
    <property type="component" value="Linkage group LG12"/>
</dbReference>
<sequence length="319" mass="35343">MNRKRYRVVVSEELNNTIEKCSKCFATCHMPLLATALDTRVAEMTEIKECYPNNIVVAAKAMMHCWAKHQSKPTPERLLTTLSNVNLPVPNQSATREMSRGDVEDSRFSTVSLYPRRPGPEERQTDEDFLSLSAVAQSQYAAQVGGLEASGLGLEEQGWTPEREESEQAWEDVPADASQVEKAFEASLQVGAVAERATTPLSPPHDETTGKDTNVQALKFTIEMDVCKHWTSSEFMDMLRKAPNPIRHPDDYLAFLTAILNSSAARHMTAACSSCYEAVILSSPQISLKRSPPLNPTTLLPLRHAEIKHDCIATIEASL</sequence>
<protein>
    <submittedName>
        <fullName evidence="3">Uncharacterized protein LOC127143106</fullName>
    </submittedName>
</protein>
<name>A0AAJ8BCI1_LATCA</name>
<evidence type="ECO:0000313" key="3">
    <source>
        <dbReference type="RefSeq" id="XP_050930497.1"/>
    </source>
</evidence>
<evidence type="ECO:0000313" key="2">
    <source>
        <dbReference type="Proteomes" id="UP000694890"/>
    </source>
</evidence>
<dbReference type="KEGG" id="lcf:127143106"/>
<dbReference type="GeneID" id="127143106"/>
<dbReference type="AlphaFoldDB" id="A0AAJ8BCI1"/>